<evidence type="ECO:0000313" key="18">
    <source>
        <dbReference type="EMBL" id="GLB34934.1"/>
    </source>
</evidence>
<evidence type="ECO:0000256" key="4">
    <source>
        <dbReference type="ARBA" id="ARBA00022618"/>
    </source>
</evidence>
<evidence type="ECO:0000259" key="17">
    <source>
        <dbReference type="PROSITE" id="PS50067"/>
    </source>
</evidence>
<dbReference type="GO" id="GO:0005524">
    <property type="term" value="F:ATP binding"/>
    <property type="evidence" value="ECO:0007669"/>
    <property type="project" value="UniProtKB-UniRule"/>
</dbReference>
<dbReference type="GO" id="GO:0072686">
    <property type="term" value="C:mitotic spindle"/>
    <property type="evidence" value="ECO:0007669"/>
    <property type="project" value="TreeGrafter"/>
</dbReference>
<sequence length="1024" mass="113403">MPPVRTYPFDLVFGPEADQAMIYHEVVSPMLEEVLMGYNCTLFAYGQTGTGKTYTMQGDLNPTPMGNPSPDAGMIPRVLFRLFHHLETSKSDYSVKVSYIELYNEELRDLLANDLPAPNGTTQPMGMASKDANKIADSGLKIFDDVNKRGVTIQGLEEITVKDSQAALALLRKGSHRRQIAATKFNDHSSRSHSVFSITVHVKEPSIAGEDLLKVGKLNLVDLAGSENIGRSGAENKRAREAGMINQSLLTLGRVINALVDKASHIPYRESKLTRLLQDSLGGRTKTCIIATVSPARSNMEETLSTLDYAIRAKSIKNKPELNQRTTRNSLIKDYVAEIERLKADLIAAREKNGIFFSEETWTQMTAEQELRLTELQEAKKQVEIVEGQMRAVREEFDQSIGLLKKREGELKETRSKLQDSEVALARRTDELAVVKGALEEEVVVRKAHQDTEVALDQVASGLRKAANQCVKDIGGLFEKLERKTAILNANSQTVLTQGTIISVTSNALVRKLDEFVESSSQTVLDVRNETTEFKTKELETLASVSSRIDKQLQRLQEAFAIIQAKDDSEAEALGIAQKVMKETHETFRAGFNAWSTSLSKTCDETCRALEMVGTEAFGSVEAALTALFSAMNAIVQGTSDFLDIERENIRRVDALASEASRWEIVRLTQQNEALTKMLEAERMEADKAKDELMQRVSGLLGDFAAERDRSLREAVGVIQEGNRQGREGMETFMESHAGIMKQMETGSVEASEALQRRRGEGKRTRDGALKAVSTSKSRFSDALQKMQNSVSGSVRSYSLQVQKQTEAMSFSCSDAFERHSRAKRARIEATASMRNNAQSEYRHMREDIASTSRRIDTVAARVLSEASGLEAKTASYRAAVATNLASLEAASDALSEMGAREDVPTGATPRRRSWNYVDHWDLTKPRDTILRDWREQGISNVGSETFLAEHLPLPEDDGLDEDNETFELPQSSTEPENIPTPQAAPPPSKPPSKPAPTHKTLPSVGTLTDARNVYTTRGSRRAR</sequence>
<comment type="caution">
    <text evidence="18">The sequence shown here is derived from an EMBL/GenBank/DDBJ whole genome shotgun (WGS) entry which is preliminary data.</text>
</comment>
<dbReference type="InterPro" id="IPR001752">
    <property type="entry name" value="Kinesin_motor_dom"/>
</dbReference>
<dbReference type="PANTHER" id="PTHR47970">
    <property type="entry name" value="KINESIN-LIKE PROTEIN KIF11"/>
    <property type="match status" value="1"/>
</dbReference>
<evidence type="ECO:0000256" key="16">
    <source>
        <dbReference type="SAM" id="MobiDB-lite"/>
    </source>
</evidence>
<evidence type="ECO:0000313" key="19">
    <source>
        <dbReference type="Proteomes" id="UP001063166"/>
    </source>
</evidence>
<keyword evidence="19" id="KW-1185">Reference proteome</keyword>
<dbReference type="InterPro" id="IPR047241">
    <property type="entry name" value="KIF11-like_kin_motor_dom"/>
</dbReference>
<dbReference type="Proteomes" id="UP001063166">
    <property type="component" value="Unassembled WGS sequence"/>
</dbReference>
<evidence type="ECO:0000256" key="3">
    <source>
        <dbReference type="ARBA" id="ARBA00022553"/>
    </source>
</evidence>
<dbReference type="InterPro" id="IPR027417">
    <property type="entry name" value="P-loop_NTPase"/>
</dbReference>
<keyword evidence="12" id="KW-0131">Cell cycle</keyword>
<evidence type="ECO:0000256" key="12">
    <source>
        <dbReference type="ARBA" id="ARBA00023306"/>
    </source>
</evidence>
<keyword evidence="8 14" id="KW-0067">ATP-binding</keyword>
<dbReference type="InterPro" id="IPR025901">
    <property type="entry name" value="Kinesin-assoc_MT-bd_dom"/>
</dbReference>
<dbReference type="SMART" id="SM00129">
    <property type="entry name" value="KISc"/>
    <property type="match status" value="1"/>
</dbReference>
<dbReference type="InterPro" id="IPR036961">
    <property type="entry name" value="Kinesin_motor_dom_sf"/>
</dbReference>
<feature type="coiled-coil region" evidence="15">
    <location>
        <begin position="665"/>
        <end position="696"/>
    </location>
</feature>
<dbReference type="AlphaFoldDB" id="A0A9P3PGB7"/>
<dbReference type="PROSITE" id="PS50067">
    <property type="entry name" value="KINESIN_MOTOR_2"/>
    <property type="match status" value="1"/>
</dbReference>
<evidence type="ECO:0000256" key="2">
    <source>
        <dbReference type="ARBA" id="ARBA00022490"/>
    </source>
</evidence>
<keyword evidence="9 15" id="KW-0175">Coiled coil</keyword>
<evidence type="ECO:0000256" key="13">
    <source>
        <dbReference type="ARBA" id="ARBA00034704"/>
    </source>
</evidence>
<dbReference type="GO" id="GO:0008017">
    <property type="term" value="F:microtubule binding"/>
    <property type="evidence" value="ECO:0007669"/>
    <property type="project" value="InterPro"/>
</dbReference>
<dbReference type="PROSITE" id="PS00411">
    <property type="entry name" value="KINESIN_MOTOR_1"/>
    <property type="match status" value="1"/>
</dbReference>
<name>A0A9P3PGB7_LYOSH</name>
<keyword evidence="11" id="KW-0206">Cytoskeleton</keyword>
<dbReference type="CDD" id="cd01364">
    <property type="entry name" value="KISc_BimC_Eg5"/>
    <property type="match status" value="1"/>
</dbReference>
<evidence type="ECO:0000256" key="14">
    <source>
        <dbReference type="PROSITE-ProRule" id="PRU00283"/>
    </source>
</evidence>
<evidence type="ECO:0000256" key="15">
    <source>
        <dbReference type="SAM" id="Coils"/>
    </source>
</evidence>
<dbReference type="OrthoDB" id="3176171at2759"/>
<dbReference type="SUPFAM" id="SSF52540">
    <property type="entry name" value="P-loop containing nucleoside triphosphate hydrolases"/>
    <property type="match status" value="1"/>
</dbReference>
<dbReference type="EMBL" id="BRPK01000002">
    <property type="protein sequence ID" value="GLB34934.1"/>
    <property type="molecule type" value="Genomic_DNA"/>
</dbReference>
<evidence type="ECO:0000256" key="8">
    <source>
        <dbReference type="ARBA" id="ARBA00022840"/>
    </source>
</evidence>
<reference evidence="18" key="1">
    <citation type="submission" date="2022-07" db="EMBL/GenBank/DDBJ databases">
        <title>The genome of Lyophyllum shimeji provides insight into the initial evolution of ectomycorrhizal fungal genome.</title>
        <authorList>
            <person name="Kobayashi Y."/>
            <person name="Shibata T."/>
            <person name="Hirakawa H."/>
            <person name="Shigenobu S."/>
            <person name="Nishiyama T."/>
            <person name="Yamada A."/>
            <person name="Hasebe M."/>
            <person name="Kawaguchi M."/>
        </authorList>
    </citation>
    <scope>NUCLEOTIDE SEQUENCE</scope>
    <source>
        <strain evidence="18">AT787</strain>
    </source>
</reference>
<dbReference type="GO" id="GO:0000073">
    <property type="term" value="P:initial mitotic spindle pole body separation"/>
    <property type="evidence" value="ECO:0007669"/>
    <property type="project" value="UniProtKB-ARBA"/>
</dbReference>
<evidence type="ECO:0000256" key="1">
    <source>
        <dbReference type="ARBA" id="ARBA00004245"/>
    </source>
</evidence>
<dbReference type="GO" id="GO:0007018">
    <property type="term" value="P:microtubule-based movement"/>
    <property type="evidence" value="ECO:0007669"/>
    <property type="project" value="InterPro"/>
</dbReference>
<feature type="domain" description="Kinesin motor" evidence="17">
    <location>
        <begin position="1"/>
        <end position="316"/>
    </location>
</feature>
<accession>A0A9P3PGB7</accession>
<feature type="compositionally biased region" description="Acidic residues" evidence="16">
    <location>
        <begin position="955"/>
        <end position="966"/>
    </location>
</feature>
<keyword evidence="3" id="KW-0597">Phosphoprotein</keyword>
<dbReference type="GO" id="GO:0051301">
    <property type="term" value="P:cell division"/>
    <property type="evidence" value="ECO:0007669"/>
    <property type="project" value="UniProtKB-KW"/>
</dbReference>
<evidence type="ECO:0000256" key="5">
    <source>
        <dbReference type="ARBA" id="ARBA00022701"/>
    </source>
</evidence>
<dbReference type="Pfam" id="PF00225">
    <property type="entry name" value="Kinesin"/>
    <property type="match status" value="1"/>
</dbReference>
<dbReference type="PRINTS" id="PR00380">
    <property type="entry name" value="KINESINHEAVY"/>
</dbReference>
<keyword evidence="6 14" id="KW-0547">Nucleotide-binding</keyword>
<dbReference type="PANTHER" id="PTHR47970:SF12">
    <property type="entry name" value="KINESIN FAMILY MEMBER 11"/>
    <property type="match status" value="1"/>
</dbReference>
<dbReference type="InterPro" id="IPR047149">
    <property type="entry name" value="KIF11-like"/>
</dbReference>
<keyword evidence="2" id="KW-0963">Cytoplasm</keyword>
<keyword evidence="5" id="KW-0493">Microtubule</keyword>
<evidence type="ECO:0000256" key="10">
    <source>
        <dbReference type="ARBA" id="ARBA00023175"/>
    </source>
</evidence>
<evidence type="ECO:0000256" key="6">
    <source>
        <dbReference type="ARBA" id="ARBA00022741"/>
    </source>
</evidence>
<feature type="compositionally biased region" description="Pro residues" evidence="16">
    <location>
        <begin position="983"/>
        <end position="995"/>
    </location>
</feature>
<evidence type="ECO:0000256" key="9">
    <source>
        <dbReference type="ARBA" id="ARBA00023054"/>
    </source>
</evidence>
<dbReference type="FunFam" id="3.40.850.10:FF:000051">
    <property type="entry name" value="Kinesin-like protein bimC"/>
    <property type="match status" value="1"/>
</dbReference>
<feature type="region of interest" description="Disordered" evidence="16">
    <location>
        <begin position="954"/>
        <end position="1024"/>
    </location>
</feature>
<dbReference type="Gene3D" id="3.40.850.10">
    <property type="entry name" value="Kinesin motor domain"/>
    <property type="match status" value="1"/>
</dbReference>
<dbReference type="InterPro" id="IPR019821">
    <property type="entry name" value="Kinesin_motor_CS"/>
</dbReference>
<keyword evidence="4" id="KW-0132">Cell division</keyword>
<keyword evidence="7" id="KW-0498">Mitosis</keyword>
<feature type="binding site" evidence="14">
    <location>
        <begin position="46"/>
        <end position="53"/>
    </location>
    <ligand>
        <name>ATP</name>
        <dbReference type="ChEBI" id="CHEBI:30616"/>
    </ligand>
</feature>
<proteinExistence type="inferred from homology"/>
<dbReference type="GO" id="GO:0008574">
    <property type="term" value="F:plus-end-directed microtubule motor activity"/>
    <property type="evidence" value="ECO:0007669"/>
    <property type="project" value="TreeGrafter"/>
</dbReference>
<keyword evidence="10 14" id="KW-0505">Motor protein</keyword>
<protein>
    <submittedName>
        <fullName evidence="18">Kinesin-domain-containing protein</fullName>
    </submittedName>
</protein>
<organism evidence="18 19">
    <name type="scientific">Lyophyllum shimeji</name>
    <name type="common">Hon-shimeji</name>
    <name type="synonym">Tricholoma shimeji</name>
    <dbReference type="NCBI Taxonomy" id="47721"/>
    <lineage>
        <taxon>Eukaryota</taxon>
        <taxon>Fungi</taxon>
        <taxon>Dikarya</taxon>
        <taxon>Basidiomycota</taxon>
        <taxon>Agaricomycotina</taxon>
        <taxon>Agaricomycetes</taxon>
        <taxon>Agaricomycetidae</taxon>
        <taxon>Agaricales</taxon>
        <taxon>Tricholomatineae</taxon>
        <taxon>Lyophyllaceae</taxon>
        <taxon>Lyophyllum</taxon>
    </lineage>
</organism>
<dbReference type="GO" id="GO:0005876">
    <property type="term" value="C:spindle microtubule"/>
    <property type="evidence" value="ECO:0007669"/>
    <property type="project" value="TreeGrafter"/>
</dbReference>
<dbReference type="GO" id="GO:0005634">
    <property type="term" value="C:nucleus"/>
    <property type="evidence" value="ECO:0007669"/>
    <property type="project" value="TreeGrafter"/>
</dbReference>
<evidence type="ECO:0000256" key="11">
    <source>
        <dbReference type="ARBA" id="ARBA00023212"/>
    </source>
</evidence>
<evidence type="ECO:0000256" key="7">
    <source>
        <dbReference type="ARBA" id="ARBA00022776"/>
    </source>
</evidence>
<comment type="similarity">
    <text evidence="13">Belongs to the TRAFAC class myosin-kinesin ATPase superfamily. Kinesin family. KIN-5/BimC subfamily.</text>
</comment>
<comment type="subcellular location">
    <subcellularLocation>
        <location evidence="1">Cytoplasm</location>
        <location evidence="1">Cytoskeleton</location>
    </subcellularLocation>
</comment>
<dbReference type="Pfam" id="PF13931">
    <property type="entry name" value="Microtub_bind"/>
    <property type="match status" value="1"/>
</dbReference>
<gene>
    <name evidence="18" type="primary">KIP1</name>
    <name evidence="18" type="ORF">LshimejAT787_0204990</name>
</gene>